<keyword evidence="2" id="KW-1185">Reference proteome</keyword>
<organism evidence="1 2">
    <name type="scientific">Paxillus rubicundulus Ve08.2h10</name>
    <dbReference type="NCBI Taxonomy" id="930991"/>
    <lineage>
        <taxon>Eukaryota</taxon>
        <taxon>Fungi</taxon>
        <taxon>Dikarya</taxon>
        <taxon>Basidiomycota</taxon>
        <taxon>Agaricomycotina</taxon>
        <taxon>Agaricomycetes</taxon>
        <taxon>Agaricomycetidae</taxon>
        <taxon>Boletales</taxon>
        <taxon>Paxilineae</taxon>
        <taxon>Paxillaceae</taxon>
        <taxon>Paxillus</taxon>
    </lineage>
</organism>
<accession>A0A0D0DHD2</accession>
<reference evidence="2" key="2">
    <citation type="submission" date="2015-01" db="EMBL/GenBank/DDBJ databases">
        <title>Evolutionary Origins and Diversification of the Mycorrhizal Mutualists.</title>
        <authorList>
            <consortium name="DOE Joint Genome Institute"/>
            <consortium name="Mycorrhizal Genomics Consortium"/>
            <person name="Kohler A."/>
            <person name="Kuo A."/>
            <person name="Nagy L.G."/>
            <person name="Floudas D."/>
            <person name="Copeland A."/>
            <person name="Barry K.W."/>
            <person name="Cichocki N."/>
            <person name="Veneault-Fourrey C."/>
            <person name="LaButti K."/>
            <person name="Lindquist E.A."/>
            <person name="Lipzen A."/>
            <person name="Lundell T."/>
            <person name="Morin E."/>
            <person name="Murat C."/>
            <person name="Riley R."/>
            <person name="Ohm R."/>
            <person name="Sun H."/>
            <person name="Tunlid A."/>
            <person name="Henrissat B."/>
            <person name="Grigoriev I.V."/>
            <person name="Hibbett D.S."/>
            <person name="Martin F."/>
        </authorList>
    </citation>
    <scope>NUCLEOTIDE SEQUENCE [LARGE SCALE GENOMIC DNA]</scope>
    <source>
        <strain evidence="2">Ve08.2h10</strain>
    </source>
</reference>
<protein>
    <submittedName>
        <fullName evidence="1">Uncharacterized protein</fullName>
    </submittedName>
</protein>
<dbReference type="InParanoid" id="A0A0D0DHD2"/>
<sequence length="156" mass="17319">MSNSGSEDLNDPFCATLGNGLGIGATPPLAHQCPPPSTGWHLAAEEAAEALTSTSVSFLVLETPLTSTHCLPAFILSLLTPTRKWKHQLLYRDPENKTVLMCQDELWQLYACEDQSNAELTRIQATAVMQLMYCERLSSQLAAQEEKHPYYSYLPF</sequence>
<proteinExistence type="predicted"/>
<dbReference type="AlphaFoldDB" id="A0A0D0DHD2"/>
<dbReference type="Proteomes" id="UP000054538">
    <property type="component" value="Unassembled WGS sequence"/>
</dbReference>
<dbReference type="HOGENOM" id="CLU_1687208_0_0_1"/>
<gene>
    <name evidence="1" type="ORF">PAXRUDRAFT_157583</name>
</gene>
<name>A0A0D0DHD2_9AGAM</name>
<evidence type="ECO:0000313" key="1">
    <source>
        <dbReference type="EMBL" id="KIK80834.1"/>
    </source>
</evidence>
<evidence type="ECO:0000313" key="2">
    <source>
        <dbReference type="Proteomes" id="UP000054538"/>
    </source>
</evidence>
<reference evidence="1 2" key="1">
    <citation type="submission" date="2014-04" db="EMBL/GenBank/DDBJ databases">
        <authorList>
            <consortium name="DOE Joint Genome Institute"/>
            <person name="Kuo A."/>
            <person name="Kohler A."/>
            <person name="Jargeat P."/>
            <person name="Nagy L.G."/>
            <person name="Floudas D."/>
            <person name="Copeland A."/>
            <person name="Barry K.W."/>
            <person name="Cichocki N."/>
            <person name="Veneault-Fourrey C."/>
            <person name="LaButti K."/>
            <person name="Lindquist E.A."/>
            <person name="Lipzen A."/>
            <person name="Lundell T."/>
            <person name="Morin E."/>
            <person name="Murat C."/>
            <person name="Sun H."/>
            <person name="Tunlid A."/>
            <person name="Henrissat B."/>
            <person name="Grigoriev I.V."/>
            <person name="Hibbett D.S."/>
            <person name="Martin F."/>
            <person name="Nordberg H.P."/>
            <person name="Cantor M.N."/>
            <person name="Hua S.X."/>
        </authorList>
    </citation>
    <scope>NUCLEOTIDE SEQUENCE [LARGE SCALE GENOMIC DNA]</scope>
    <source>
        <strain evidence="1 2">Ve08.2h10</strain>
    </source>
</reference>
<dbReference type="EMBL" id="KN825922">
    <property type="protein sequence ID" value="KIK80834.1"/>
    <property type="molecule type" value="Genomic_DNA"/>
</dbReference>